<feature type="compositionally biased region" description="Basic and acidic residues" evidence="1">
    <location>
        <begin position="8"/>
        <end position="29"/>
    </location>
</feature>
<dbReference type="EMBL" id="JAESVB010000002">
    <property type="protein sequence ID" value="MCB8874795.1"/>
    <property type="molecule type" value="Genomic_DNA"/>
</dbReference>
<dbReference type="SUPFAM" id="SSF46785">
    <property type="entry name" value="Winged helix' DNA-binding domain"/>
    <property type="match status" value="1"/>
</dbReference>
<evidence type="ECO:0000313" key="4">
    <source>
        <dbReference type="Proteomes" id="UP000708298"/>
    </source>
</evidence>
<dbReference type="InterPro" id="IPR036390">
    <property type="entry name" value="WH_DNA-bd_sf"/>
</dbReference>
<evidence type="ECO:0000256" key="1">
    <source>
        <dbReference type="SAM" id="MobiDB-lite"/>
    </source>
</evidence>
<feature type="domain" description="Transcription regulator PadR N-terminal" evidence="2">
    <location>
        <begin position="64"/>
        <end position="134"/>
    </location>
</feature>
<feature type="compositionally biased region" description="Basic and acidic residues" evidence="1">
    <location>
        <begin position="38"/>
        <end position="48"/>
    </location>
</feature>
<dbReference type="PANTHER" id="PTHR43252:SF7">
    <property type="entry name" value="TRANSCRIPTIONAL REGULATOR YQJI"/>
    <property type="match status" value="1"/>
</dbReference>
<dbReference type="RefSeq" id="WP_227320459.1">
    <property type="nucleotide sequence ID" value="NZ_JAESVB010000002.1"/>
</dbReference>
<accession>A0A963YPP9</accession>
<sequence length="203" mass="22215">MFKHFKHPHGDRDGRHFARDESWGPERGGRGRFGRHGGPHEGGMREGGGRGGRFFEQGQLRLVLLGMIAEAPRHGYELIKAIEDRLGGGYSPSPGVIYPTLTLLSELGYATVSETEGGRKLYTITDLGRAHLAENQTVVDMIFARIDRASAAAPGRRSPQIVRAIENMKTALRLKMEGGQLTDIQVQTIAEALDTAARTIENA</sequence>
<protein>
    <submittedName>
        <fullName evidence="3">PadR family transcriptional regulator</fullName>
    </submittedName>
</protein>
<dbReference type="Pfam" id="PF03551">
    <property type="entry name" value="PadR"/>
    <property type="match status" value="1"/>
</dbReference>
<reference evidence="3" key="2">
    <citation type="submission" date="2021-01" db="EMBL/GenBank/DDBJ databases">
        <authorList>
            <person name="Mieszkin S."/>
            <person name="Pouder E."/>
            <person name="Alain K."/>
        </authorList>
    </citation>
    <scope>NUCLEOTIDE SEQUENCE</scope>
    <source>
        <strain evidence="3">HW T2.11</strain>
    </source>
</reference>
<evidence type="ECO:0000259" key="2">
    <source>
        <dbReference type="Pfam" id="PF03551"/>
    </source>
</evidence>
<feature type="region of interest" description="Disordered" evidence="1">
    <location>
        <begin position="1"/>
        <end position="50"/>
    </location>
</feature>
<dbReference type="InterPro" id="IPR005149">
    <property type="entry name" value="Tscrpt_reg_PadR_N"/>
</dbReference>
<comment type="caution">
    <text evidence="3">The sequence shown here is derived from an EMBL/GenBank/DDBJ whole genome shotgun (WGS) entry which is preliminary data.</text>
</comment>
<dbReference type="Proteomes" id="UP000708298">
    <property type="component" value="Unassembled WGS sequence"/>
</dbReference>
<reference evidence="3" key="1">
    <citation type="journal article" date="2021" name="Microorganisms">
        <title>Acidisoma silvae sp. nov. and Acidisomacellulosilytica sp. nov., Two Acidophilic Bacteria Isolated from Decaying Wood, Hydrolyzing Cellulose and Producing Poly-3-hydroxybutyrate.</title>
        <authorList>
            <person name="Mieszkin S."/>
            <person name="Pouder E."/>
            <person name="Uroz S."/>
            <person name="Simon-Colin C."/>
            <person name="Alain K."/>
        </authorList>
    </citation>
    <scope>NUCLEOTIDE SEQUENCE</scope>
    <source>
        <strain evidence="3">HW T2.11</strain>
    </source>
</reference>
<gene>
    <name evidence="3" type="ORF">ASILVAE211_06345</name>
</gene>
<dbReference type="PANTHER" id="PTHR43252">
    <property type="entry name" value="TRANSCRIPTIONAL REGULATOR YQJI"/>
    <property type="match status" value="1"/>
</dbReference>
<evidence type="ECO:0000313" key="3">
    <source>
        <dbReference type="EMBL" id="MCB8874795.1"/>
    </source>
</evidence>
<name>A0A963YPP9_9PROT</name>
<dbReference type="Gene3D" id="1.10.10.10">
    <property type="entry name" value="Winged helix-like DNA-binding domain superfamily/Winged helix DNA-binding domain"/>
    <property type="match status" value="1"/>
</dbReference>
<organism evidence="3 4">
    <name type="scientific">Acidisoma silvae</name>
    <dbReference type="NCBI Taxonomy" id="2802396"/>
    <lineage>
        <taxon>Bacteria</taxon>
        <taxon>Pseudomonadati</taxon>
        <taxon>Pseudomonadota</taxon>
        <taxon>Alphaproteobacteria</taxon>
        <taxon>Acetobacterales</taxon>
        <taxon>Acidocellaceae</taxon>
        <taxon>Acidisoma</taxon>
    </lineage>
</organism>
<dbReference type="AlphaFoldDB" id="A0A963YPP9"/>
<proteinExistence type="predicted"/>
<keyword evidence="4" id="KW-1185">Reference proteome</keyword>
<dbReference type="InterPro" id="IPR036388">
    <property type="entry name" value="WH-like_DNA-bd_sf"/>
</dbReference>